<organism evidence="10 11">
    <name type="scientific">Nemorincola caseinilytica</name>
    <dbReference type="NCBI Taxonomy" id="2054315"/>
    <lineage>
        <taxon>Bacteria</taxon>
        <taxon>Pseudomonadati</taxon>
        <taxon>Bacteroidota</taxon>
        <taxon>Chitinophagia</taxon>
        <taxon>Chitinophagales</taxon>
        <taxon>Chitinophagaceae</taxon>
        <taxon>Nemorincola</taxon>
    </lineage>
</organism>
<dbReference type="PANTHER" id="PTHR30489">
    <property type="entry name" value="LIPOPROTEIN-RELEASING SYSTEM TRANSMEMBRANE PROTEIN LOLE"/>
    <property type="match status" value="1"/>
</dbReference>
<name>A0ABP8N579_9BACT</name>
<keyword evidence="3" id="KW-1003">Cell membrane</keyword>
<evidence type="ECO:0000256" key="5">
    <source>
        <dbReference type="ARBA" id="ARBA00022989"/>
    </source>
</evidence>
<dbReference type="InterPro" id="IPR003838">
    <property type="entry name" value="ABC3_permease_C"/>
</dbReference>
<dbReference type="InterPro" id="IPR051447">
    <property type="entry name" value="Lipoprotein-release_system"/>
</dbReference>
<dbReference type="PANTHER" id="PTHR30489:SF0">
    <property type="entry name" value="LIPOPROTEIN-RELEASING SYSTEM TRANSMEMBRANE PROTEIN LOLE"/>
    <property type="match status" value="1"/>
</dbReference>
<evidence type="ECO:0000259" key="9">
    <source>
        <dbReference type="Pfam" id="PF12704"/>
    </source>
</evidence>
<proteinExistence type="inferred from homology"/>
<keyword evidence="4 7" id="KW-0812">Transmembrane</keyword>
<accession>A0ABP8N579</accession>
<evidence type="ECO:0000256" key="7">
    <source>
        <dbReference type="SAM" id="Phobius"/>
    </source>
</evidence>
<feature type="transmembrane region" description="Helical" evidence="7">
    <location>
        <begin position="284"/>
        <end position="305"/>
    </location>
</feature>
<dbReference type="Proteomes" id="UP001500067">
    <property type="component" value="Unassembled WGS sequence"/>
</dbReference>
<dbReference type="Pfam" id="PF02687">
    <property type="entry name" value="FtsX"/>
    <property type="match status" value="1"/>
</dbReference>
<feature type="transmembrane region" description="Helical" evidence="7">
    <location>
        <begin position="21"/>
        <end position="42"/>
    </location>
</feature>
<protein>
    <submittedName>
        <fullName evidence="10">ABC transporter permease</fullName>
    </submittedName>
</protein>
<dbReference type="InterPro" id="IPR025857">
    <property type="entry name" value="MacB_PCD"/>
</dbReference>
<feature type="domain" description="MacB-like periplasmic core" evidence="9">
    <location>
        <begin position="21"/>
        <end position="260"/>
    </location>
</feature>
<comment type="similarity">
    <text evidence="2">Belongs to the ABC-4 integral membrane protein family. LolC/E subfamily.</text>
</comment>
<evidence type="ECO:0000256" key="1">
    <source>
        <dbReference type="ARBA" id="ARBA00004651"/>
    </source>
</evidence>
<evidence type="ECO:0000313" key="11">
    <source>
        <dbReference type="Proteomes" id="UP001500067"/>
    </source>
</evidence>
<comment type="subcellular location">
    <subcellularLocation>
        <location evidence="1">Cell membrane</location>
        <topology evidence="1">Multi-pass membrane protein</topology>
    </subcellularLocation>
</comment>
<evidence type="ECO:0000256" key="2">
    <source>
        <dbReference type="ARBA" id="ARBA00005236"/>
    </source>
</evidence>
<feature type="transmembrane region" description="Helical" evidence="7">
    <location>
        <begin position="337"/>
        <end position="364"/>
    </location>
</feature>
<dbReference type="EMBL" id="BAABFA010000001">
    <property type="protein sequence ID" value="GAA4459798.1"/>
    <property type="molecule type" value="Genomic_DNA"/>
</dbReference>
<evidence type="ECO:0000256" key="6">
    <source>
        <dbReference type="ARBA" id="ARBA00023136"/>
    </source>
</evidence>
<gene>
    <name evidence="10" type="ORF">GCM10023093_01460</name>
</gene>
<keyword evidence="6 7" id="KW-0472">Membrane</keyword>
<evidence type="ECO:0000259" key="8">
    <source>
        <dbReference type="Pfam" id="PF02687"/>
    </source>
</evidence>
<comment type="caution">
    <text evidence="10">The sequence shown here is derived from an EMBL/GenBank/DDBJ whole genome shotgun (WGS) entry which is preliminary data.</text>
</comment>
<dbReference type="RefSeq" id="WP_345077003.1">
    <property type="nucleotide sequence ID" value="NZ_BAABFA010000001.1"/>
</dbReference>
<evidence type="ECO:0000313" key="10">
    <source>
        <dbReference type="EMBL" id="GAA4459798.1"/>
    </source>
</evidence>
<dbReference type="Pfam" id="PF12704">
    <property type="entry name" value="MacB_PCD"/>
    <property type="match status" value="1"/>
</dbReference>
<feature type="domain" description="ABC3 transporter permease C-terminal" evidence="8">
    <location>
        <begin position="288"/>
        <end position="408"/>
    </location>
</feature>
<evidence type="ECO:0000256" key="4">
    <source>
        <dbReference type="ARBA" id="ARBA00022692"/>
    </source>
</evidence>
<keyword evidence="11" id="KW-1185">Reference proteome</keyword>
<evidence type="ECO:0000256" key="3">
    <source>
        <dbReference type="ARBA" id="ARBA00022475"/>
    </source>
</evidence>
<sequence>MKINVNTEIALTYLSSRKKQTVVAALGVMFGISMFIFMQSLMKGTNDYFEKMSFTNTPHIRLYNENKVADNHMLRAFLPDPSEKILTNPKQLKESQGLTDPYGIITLIRRNREVKNVTPQVTGNVIYTSGSVELPGNVAGVQIEEENEMFDVQGNMVSGNLHDLDRVHNSILIGKGIADKLSLHVGDNITVRSGNGNALVMRVVGIFSTTVKAVDETKSYANISVVQSLMGKDRSYVTEIKVNVNDYNNAPAVAREIEAITGYKAEDWIKANEQLKAGFKIRAVILNSVIGVILLVAGFGIYNILNMTIYEKIKEIAILKAQGFAGRAVTSIFLQQAIMIGVMGGVVGITFGFLLTLMVSRIYIGAGMLKYLPMSFYVPHYVEALCFGILTTIAAGYFPARKAAKVDPVNIIRG</sequence>
<keyword evidence="5 7" id="KW-1133">Transmembrane helix</keyword>
<feature type="transmembrane region" description="Helical" evidence="7">
    <location>
        <begin position="376"/>
        <end position="398"/>
    </location>
</feature>
<reference evidence="11" key="1">
    <citation type="journal article" date="2019" name="Int. J. Syst. Evol. Microbiol.">
        <title>The Global Catalogue of Microorganisms (GCM) 10K type strain sequencing project: providing services to taxonomists for standard genome sequencing and annotation.</title>
        <authorList>
            <consortium name="The Broad Institute Genomics Platform"/>
            <consortium name="The Broad Institute Genome Sequencing Center for Infectious Disease"/>
            <person name="Wu L."/>
            <person name="Ma J."/>
        </authorList>
    </citation>
    <scope>NUCLEOTIDE SEQUENCE [LARGE SCALE GENOMIC DNA]</scope>
    <source>
        <strain evidence="11">JCM 32105</strain>
    </source>
</reference>